<feature type="domain" description="Histidine kinase" evidence="8">
    <location>
        <begin position="1237"/>
        <end position="1464"/>
    </location>
</feature>
<feature type="transmembrane region" description="Helical" evidence="7">
    <location>
        <begin position="155"/>
        <end position="179"/>
    </location>
</feature>
<keyword evidence="12" id="KW-1185">Reference proteome</keyword>
<keyword evidence="4" id="KW-0808">Transferase</keyword>
<dbReference type="InterPro" id="IPR003661">
    <property type="entry name" value="HisK_dim/P_dom"/>
</dbReference>
<reference evidence="11 12" key="1">
    <citation type="submission" date="2020-02" db="EMBL/GenBank/DDBJ databases">
        <authorList>
            <person name="Zheng R.K."/>
            <person name="Sun C.M."/>
        </authorList>
    </citation>
    <scope>NUCLEOTIDE SEQUENCE [LARGE SCALE GENOMIC DNA]</scope>
    <source>
        <strain evidence="12">rifampicinis</strain>
    </source>
</reference>
<dbReference type="SUPFAM" id="SSF55785">
    <property type="entry name" value="PYP-like sensor domain (PAS domain)"/>
    <property type="match status" value="1"/>
</dbReference>
<evidence type="ECO:0000313" key="12">
    <source>
        <dbReference type="Proteomes" id="UP000594468"/>
    </source>
</evidence>
<dbReference type="InterPro" id="IPR003594">
    <property type="entry name" value="HATPase_dom"/>
</dbReference>
<keyword evidence="7" id="KW-1133">Transmembrane helix</keyword>
<evidence type="ECO:0000313" key="11">
    <source>
        <dbReference type="EMBL" id="QPC82385.1"/>
    </source>
</evidence>
<evidence type="ECO:0000256" key="7">
    <source>
        <dbReference type="SAM" id="Phobius"/>
    </source>
</evidence>
<gene>
    <name evidence="11" type="ORF">G4Y79_22310</name>
</gene>
<dbReference type="Pfam" id="PF13185">
    <property type="entry name" value="GAF_2"/>
    <property type="match status" value="2"/>
</dbReference>
<dbReference type="InterPro" id="IPR004358">
    <property type="entry name" value="Sig_transdc_His_kin-like_C"/>
</dbReference>
<feature type="transmembrane region" description="Helical" evidence="7">
    <location>
        <begin position="35"/>
        <end position="53"/>
    </location>
</feature>
<dbReference type="Gene3D" id="3.30.450.20">
    <property type="entry name" value="PAS domain"/>
    <property type="match status" value="1"/>
</dbReference>
<comment type="catalytic activity">
    <reaction evidence="1">
        <text>ATP + protein L-histidine = ADP + protein N-phospho-L-histidine.</text>
        <dbReference type="EC" id="2.7.13.3"/>
    </reaction>
</comment>
<dbReference type="GO" id="GO:0005886">
    <property type="term" value="C:plasma membrane"/>
    <property type="evidence" value="ECO:0007669"/>
    <property type="project" value="TreeGrafter"/>
</dbReference>
<keyword evidence="5" id="KW-0418">Kinase</keyword>
<organism evidence="11 12">
    <name type="scientific">Phototrophicus methaneseepsis</name>
    <dbReference type="NCBI Taxonomy" id="2710758"/>
    <lineage>
        <taxon>Bacteria</taxon>
        <taxon>Bacillati</taxon>
        <taxon>Chloroflexota</taxon>
        <taxon>Candidatus Thermofontia</taxon>
        <taxon>Phototrophicales</taxon>
        <taxon>Phototrophicaceae</taxon>
        <taxon>Phototrophicus</taxon>
    </lineage>
</organism>
<dbReference type="PROSITE" id="PS50112">
    <property type="entry name" value="PAS"/>
    <property type="match status" value="1"/>
</dbReference>
<dbReference type="InterPro" id="IPR035965">
    <property type="entry name" value="PAS-like_dom_sf"/>
</dbReference>
<dbReference type="PRINTS" id="PR00344">
    <property type="entry name" value="BCTRLSENSOR"/>
</dbReference>
<dbReference type="InterPro" id="IPR003018">
    <property type="entry name" value="GAF"/>
</dbReference>
<accession>A0A7S8E8N1</accession>
<evidence type="ECO:0000259" key="8">
    <source>
        <dbReference type="PROSITE" id="PS50109"/>
    </source>
</evidence>
<dbReference type="InterPro" id="IPR036097">
    <property type="entry name" value="HisK_dim/P_sf"/>
</dbReference>
<dbReference type="Gene3D" id="3.30.565.10">
    <property type="entry name" value="Histidine kinase-like ATPase, C-terminal domain"/>
    <property type="match status" value="1"/>
</dbReference>
<dbReference type="RefSeq" id="WP_195170454.1">
    <property type="nucleotide sequence ID" value="NZ_CP062983.1"/>
</dbReference>
<dbReference type="SUPFAM" id="SSF55874">
    <property type="entry name" value="ATPase domain of HSP90 chaperone/DNA topoisomerase II/histidine kinase"/>
    <property type="match status" value="1"/>
</dbReference>
<feature type="transmembrane region" description="Helical" evidence="7">
    <location>
        <begin position="6"/>
        <end position="28"/>
    </location>
</feature>
<dbReference type="InterPro" id="IPR005467">
    <property type="entry name" value="His_kinase_dom"/>
</dbReference>
<evidence type="ECO:0000259" key="10">
    <source>
        <dbReference type="PROSITE" id="PS50113"/>
    </source>
</evidence>
<dbReference type="InterPro" id="IPR000014">
    <property type="entry name" value="PAS"/>
</dbReference>
<feature type="transmembrane region" description="Helical" evidence="7">
    <location>
        <begin position="200"/>
        <end position="229"/>
    </location>
</feature>
<dbReference type="InterPro" id="IPR013656">
    <property type="entry name" value="PAS_4"/>
</dbReference>
<dbReference type="InterPro" id="IPR000700">
    <property type="entry name" value="PAS-assoc_C"/>
</dbReference>
<dbReference type="CDD" id="cd00075">
    <property type="entry name" value="HATPase"/>
    <property type="match status" value="1"/>
</dbReference>
<dbReference type="GO" id="GO:0009927">
    <property type="term" value="F:histidine phosphotransfer kinase activity"/>
    <property type="evidence" value="ECO:0007669"/>
    <property type="project" value="TreeGrafter"/>
</dbReference>
<evidence type="ECO:0000256" key="5">
    <source>
        <dbReference type="ARBA" id="ARBA00022777"/>
    </source>
</evidence>
<feature type="domain" description="PAS" evidence="9">
    <location>
        <begin position="1100"/>
        <end position="1161"/>
    </location>
</feature>
<dbReference type="PANTHER" id="PTHR43047:SF72">
    <property type="entry name" value="OSMOSENSING HISTIDINE PROTEIN KINASE SLN1"/>
    <property type="match status" value="1"/>
</dbReference>
<dbReference type="SMART" id="SM00387">
    <property type="entry name" value="HATPase_c"/>
    <property type="match status" value="1"/>
</dbReference>
<dbReference type="PROSITE" id="PS50109">
    <property type="entry name" value="HIS_KIN"/>
    <property type="match status" value="1"/>
</dbReference>
<evidence type="ECO:0000259" key="9">
    <source>
        <dbReference type="PROSITE" id="PS50112"/>
    </source>
</evidence>
<dbReference type="EMBL" id="CP062983">
    <property type="protein sequence ID" value="QPC82385.1"/>
    <property type="molecule type" value="Genomic_DNA"/>
</dbReference>
<dbReference type="Pfam" id="PF01590">
    <property type="entry name" value="GAF"/>
    <property type="match status" value="1"/>
</dbReference>
<dbReference type="PANTHER" id="PTHR43047">
    <property type="entry name" value="TWO-COMPONENT HISTIDINE PROTEIN KINASE"/>
    <property type="match status" value="1"/>
</dbReference>
<evidence type="ECO:0000256" key="3">
    <source>
        <dbReference type="ARBA" id="ARBA00022553"/>
    </source>
</evidence>
<dbReference type="SUPFAM" id="SSF55781">
    <property type="entry name" value="GAF domain-like"/>
    <property type="match status" value="5"/>
</dbReference>
<dbReference type="SMART" id="SM00065">
    <property type="entry name" value="GAF"/>
    <property type="match status" value="5"/>
</dbReference>
<proteinExistence type="predicted"/>
<feature type="transmembrane region" description="Helical" evidence="7">
    <location>
        <begin position="65"/>
        <end position="98"/>
    </location>
</feature>
<dbReference type="InterPro" id="IPR036890">
    <property type="entry name" value="HATPase_C_sf"/>
</dbReference>
<dbReference type="SMART" id="SM00091">
    <property type="entry name" value="PAS"/>
    <property type="match status" value="1"/>
</dbReference>
<dbReference type="SMART" id="SM00388">
    <property type="entry name" value="HisKA"/>
    <property type="match status" value="1"/>
</dbReference>
<dbReference type="GO" id="GO:0000155">
    <property type="term" value="F:phosphorelay sensor kinase activity"/>
    <property type="evidence" value="ECO:0007669"/>
    <property type="project" value="InterPro"/>
</dbReference>
<evidence type="ECO:0000256" key="4">
    <source>
        <dbReference type="ARBA" id="ARBA00022679"/>
    </source>
</evidence>
<protein>
    <recommendedName>
        <fullName evidence="2">histidine kinase</fullName>
        <ecNumber evidence="2">2.7.13.3</ecNumber>
    </recommendedName>
</protein>
<keyword evidence="7" id="KW-0472">Membrane</keyword>
<dbReference type="Gene3D" id="3.30.450.40">
    <property type="match status" value="5"/>
</dbReference>
<dbReference type="Pfam" id="PF08448">
    <property type="entry name" value="PAS_4"/>
    <property type="match status" value="1"/>
</dbReference>
<feature type="domain" description="PAC" evidence="10">
    <location>
        <begin position="1180"/>
        <end position="1233"/>
    </location>
</feature>
<dbReference type="CDD" id="cd00082">
    <property type="entry name" value="HisKA"/>
    <property type="match status" value="1"/>
</dbReference>
<evidence type="ECO:0000256" key="1">
    <source>
        <dbReference type="ARBA" id="ARBA00000085"/>
    </source>
</evidence>
<feature type="transmembrane region" description="Helical" evidence="7">
    <location>
        <begin position="119"/>
        <end position="143"/>
    </location>
</feature>
<dbReference type="Pfam" id="PF02518">
    <property type="entry name" value="HATPase_c"/>
    <property type="match status" value="1"/>
</dbReference>
<dbReference type="EC" id="2.7.13.3" evidence="2"/>
<evidence type="ECO:0000256" key="2">
    <source>
        <dbReference type="ARBA" id="ARBA00012438"/>
    </source>
</evidence>
<name>A0A7S8E8N1_9CHLR</name>
<keyword evidence="3" id="KW-0597">Phosphoprotein</keyword>
<evidence type="ECO:0000256" key="6">
    <source>
        <dbReference type="ARBA" id="ARBA00023012"/>
    </source>
</evidence>
<dbReference type="KEGG" id="pmet:G4Y79_22310"/>
<dbReference type="SUPFAM" id="SSF47384">
    <property type="entry name" value="Homodimeric domain of signal transducing histidine kinase"/>
    <property type="match status" value="1"/>
</dbReference>
<keyword evidence="6" id="KW-0902">Two-component regulatory system</keyword>
<keyword evidence="7" id="KW-0812">Transmembrane</keyword>
<dbReference type="InterPro" id="IPR029016">
    <property type="entry name" value="GAF-like_dom_sf"/>
</dbReference>
<dbReference type="PROSITE" id="PS50113">
    <property type="entry name" value="PAC"/>
    <property type="match status" value="1"/>
</dbReference>
<sequence>MTQQNKPIALVLNLITVFALVGSTSIIWPMLAEPTIRLALLASILAIVTIIIYSPSPTTALQGLFLVSAVFVLASHVGIALLVLIVGTLLGTLIHTLSDARHKKKPTAAGHLRARLIQALWNCAQIIAEVGIGLLAVFVVLLLTQTTLPMIAIELFTVITVLVALFLGLSLSYLIHTLLLPDAEIIAQFQHLHVWIKSGVFVTGILALSLTLTNVGPVVYAAMLLFAVYHITRPAVSTVSFKEQMASLETSYHDELTVLKQISRKITGSMLLDDLLLQIYEDIQSVLSFDTFYVATYDETYVTVAFPFVMQQNERQNWEVHALDNGYTSQVIRSGDRVHITLSNQHLYPSLQPNTQERQVAAFAGVPLTIDGEQYGVMAIMHHGNARAFTEKDVLLLETLASQTSVAIRNATVYQQTMMLAQNMSFINTSLHDVMFNIDRAEALQTACEIAASLTHTKKAAIFVNDLEEDIQTAVAYTGFAEGTAPPDWRDMEDTSFDPETTINISDTNQASDAIQRMARISDFRAILGVPLHSGASVIGSLNVYHDTPYQYTASEVSLMEMLANQVAAALDNAELLRALELYASEQAQLVELSRASSVQLELEQIVLKINQVLRDLFHFAKVDVALTLPGRSEDLLLTADVGQEHVTRSYRDLKQIPELTEILASVRFNVVRWDLDNEGLSDALREIMQQVGDVIRIGVPLIINQEVIGILQMRNDTKHTLTGNDIRLLEMATNQISFQLYNARRYNQTEEELVQRLEQLALLEEIAVQIAQSLDTGIILRNVLEAAMRATQATKSTVSLITSSGDLESTIHEMVHNRFTRRTEVQSLEAHPLADVIQTGEYRLQNHLPEPGTADPDDTTIPSAENVRTYQSSLAVPLQHTGKTLGVLEVQSTRPDFFTNEQVGFLKNLASHAAISISNATMLQERQQQVTMLSRLRDMTLSAVETLNQNEIIHVITRESLAVLDGYQSALYYYDPQLDRLIQVTGFIRGKESEIPRVGEPLIPDAAVYKAVHEAETRYIMDTAEDADYQSFRLKDQVQHRSIVIMPIARHHNIQEVLCITFQNPKFFDDEFINTVDLLSLQVARHLEIISLSESLSSSNNQMRIILNASRDGLALLDRNGFVQSANLAAEQLLGIKVDAENRDSFAEILANSLHPGDKDAAEAYAQEVDTIYRTRASSIADREYVIPAEGKPIYIKETHTSVTDDEGRLIARLVTLRDQSEEKELEEYRQKVQSMVIHDLRGPLGSIISSMYLALALLQNDADTVDENLVPSLEVSLESANQLLHLVDSMRDIERMDKGELPLDCQLLPVDYLMEQAVDALSTSMDEANLTIETRIADDITEVYADNDLIRRVLINLLQNAYKFTPSGGRIMIGADHETDEENQVRFFICDTGPGIPADMRERVFEQYEQITTQKPYQGDKGSGLGLHFCKLAVEAHGGRIWVADEGPLSGACFAFTLPLAPD</sequence>
<dbReference type="Gene3D" id="1.10.287.130">
    <property type="match status" value="1"/>
</dbReference>
<dbReference type="Proteomes" id="UP000594468">
    <property type="component" value="Chromosome"/>
</dbReference>